<dbReference type="Pfam" id="PF23597">
    <property type="entry name" value="KIAA0319_N"/>
    <property type="match status" value="1"/>
</dbReference>
<evidence type="ECO:0000256" key="7">
    <source>
        <dbReference type="ARBA" id="ARBA00023180"/>
    </source>
</evidence>
<evidence type="ECO:0000256" key="9">
    <source>
        <dbReference type="SAM" id="Phobius"/>
    </source>
</evidence>
<feature type="region of interest" description="Disordered" evidence="8">
    <location>
        <begin position="385"/>
        <end position="404"/>
    </location>
</feature>
<dbReference type="OrthoDB" id="536372at2759"/>
<feature type="domain" description="PKD/Chitinase" evidence="10">
    <location>
        <begin position="798"/>
        <end position="889"/>
    </location>
</feature>
<keyword evidence="2" id="KW-1003">Cell membrane</keyword>
<keyword evidence="7" id="KW-0325">Glycoprotein</keyword>
<accession>A0A401RF18</accession>
<feature type="compositionally biased region" description="Polar residues" evidence="8">
    <location>
        <begin position="245"/>
        <end position="261"/>
    </location>
</feature>
<feature type="domain" description="PKD/Chitinase" evidence="10">
    <location>
        <begin position="699"/>
        <end position="792"/>
    </location>
</feature>
<dbReference type="InterPro" id="IPR035986">
    <property type="entry name" value="PKD_dom_sf"/>
</dbReference>
<dbReference type="GO" id="GO:0001764">
    <property type="term" value="P:neuron migration"/>
    <property type="evidence" value="ECO:0007669"/>
    <property type="project" value="TreeGrafter"/>
</dbReference>
<dbReference type="Pfam" id="PF23620">
    <property type="entry name" value="KIAA0319"/>
    <property type="match status" value="1"/>
</dbReference>
<keyword evidence="4" id="KW-0677">Repeat</keyword>
<keyword evidence="6 9" id="KW-0472">Membrane</keyword>
<dbReference type="SUPFAM" id="SSF49299">
    <property type="entry name" value="PKD domain"/>
    <property type="match status" value="4"/>
</dbReference>
<dbReference type="GO" id="GO:0005794">
    <property type="term" value="C:Golgi apparatus"/>
    <property type="evidence" value="ECO:0007669"/>
    <property type="project" value="TreeGrafter"/>
</dbReference>
<dbReference type="Gene3D" id="2.60.40.10">
    <property type="entry name" value="Immunoglobulins"/>
    <property type="match status" value="5"/>
</dbReference>
<feature type="domain" description="PKD/Chitinase" evidence="10">
    <location>
        <begin position="608"/>
        <end position="698"/>
    </location>
</feature>
<dbReference type="SMART" id="SM00089">
    <property type="entry name" value="PKD"/>
    <property type="match status" value="4"/>
</dbReference>
<dbReference type="PANTHER" id="PTHR46182">
    <property type="entry name" value="FI19480P1"/>
    <property type="match status" value="1"/>
</dbReference>
<dbReference type="EMBL" id="BEZZ01001263">
    <property type="protein sequence ID" value="GCC16744.1"/>
    <property type="molecule type" value="Genomic_DNA"/>
</dbReference>
<dbReference type="InterPro" id="IPR013980">
    <property type="entry name" value="MANSC_dom"/>
</dbReference>
<gene>
    <name evidence="11" type="ORF">chiPu_0017331</name>
</gene>
<dbReference type="AlphaFoldDB" id="A0A401RF18"/>
<dbReference type="GO" id="GO:0031410">
    <property type="term" value="C:cytoplasmic vesicle"/>
    <property type="evidence" value="ECO:0007669"/>
    <property type="project" value="TreeGrafter"/>
</dbReference>
<evidence type="ECO:0000256" key="3">
    <source>
        <dbReference type="ARBA" id="ARBA00022692"/>
    </source>
</evidence>
<reference evidence="11 12" key="1">
    <citation type="journal article" date="2018" name="Nat. Ecol. Evol.">
        <title>Shark genomes provide insights into elasmobranch evolution and the origin of vertebrates.</title>
        <authorList>
            <person name="Hara Y"/>
            <person name="Yamaguchi K"/>
            <person name="Onimaru K"/>
            <person name="Kadota M"/>
            <person name="Koyanagi M"/>
            <person name="Keeley SD"/>
            <person name="Tatsumi K"/>
            <person name="Tanaka K"/>
            <person name="Motone F"/>
            <person name="Kageyama Y"/>
            <person name="Nozu R"/>
            <person name="Adachi N"/>
            <person name="Nishimura O"/>
            <person name="Nakagawa R"/>
            <person name="Tanegashima C"/>
            <person name="Kiyatake I"/>
            <person name="Matsumoto R"/>
            <person name="Murakumo K"/>
            <person name="Nishida K"/>
            <person name="Terakita A"/>
            <person name="Kuratani S"/>
            <person name="Sato K"/>
            <person name="Hyodo S Kuraku.S."/>
        </authorList>
    </citation>
    <scope>NUCLEOTIDE SEQUENCE [LARGE SCALE GENOMIC DNA]</scope>
</reference>
<sequence length="1154" mass="127466">MCRHDKDGYRSGEAETEKAFVEPEQQAVVFNNIVAMDRTLESFLVPVTSSVKIGILLRWTCVSNLKFLLYGCFCLTTLNSFTSASMASCKTVASHSGVFVEVGLESPFVEPVGKTDSIHSCRDACCRKCHCNAAWLLEGNCYLLDCRLQRNCRLNRTGRSNSILMFIHKLSPCGDMHSPMQRILKEDFHYKIEPRTSDLTTIDRTSGKGTLSEYSLVAKQNNIFSRIRREASIPFNSPAKLLRSNGGSPSDGNKNLNPSGHTEQKSKKHLKPQQHSDKDLRTSRKSLKENDTVNDQFPKPSAPTSNGKNLKEIQTLPPEVPEGTSLPNTASLVVPPNSNLSSLSANQKWMQVNATNDSIVETLLVTTIPTPLLNTLSAQVKTTAMAQDVTPPPPTSNTSSVTSVSEKPVMKELVVSAGDSVEITLPKNEVELNAYVLPETSKGSSYKYDWQLSTHPQDYMGQMEGQHSKTLKLSSLSIGFYMFKVIVQGDNAYGEGSVNVTVKPAPRVNQFPVAIVSPKFQEISLPTTSTFIDGSQSTDDDKIVSYQWEEEKGPLREEKVSANTPILKLINLVPGNYTFSLTVVDSDGASNSTTAVVTVHKAVDYPPVANAGANQVLTLPKNSIMLYGNQSTDDHGIVSYEWSLSPKSKGKVVEMQGVRTSSLQLSAMQEGDYIFQLTVTDSAGHQATAEVMVIVQPENNKPPVADSGPDKELTLPVDSTILDGSKSTDDQKIISYLWEKTSGPDGVKIENADSAIATVTGLQVGSYEITLTVKDERNLESHDSVRIIVREEVNKAPVAKIAGNVVITLPNNTAMLDGSKSSDDKGIVSYLWTRDESSPAAGDVLNNSDHQPVLFLSNLVEGLYTFCLKVTDAKGENHIDRATLEVRSDPRKNDLVEIILDVSVSRLTERQKGMLLRQIAVLLGVLDSDITVQKIQPYTEQSTQIIFCVRNTQAHQILKGQDVARILKNKFRKQKSDFLVFRALQVNTVICQLSCSDHGRCDSFNKRCLCDPFWMENFIRVQLGDGESNCEWSVLYVVIAAFVILVAIGILVWMVLCFCKRRKGKPRRKSRYKILDATDDHESLELKSNSKPVGRLKAPAQNTSLMVSESELDSDEAIFTWPDREKGKLLRNQNGSIHNGQIVEKTKKQREEIL</sequence>
<dbReference type="GO" id="GO:0005886">
    <property type="term" value="C:plasma membrane"/>
    <property type="evidence" value="ECO:0007669"/>
    <property type="project" value="UniProtKB-SubCell"/>
</dbReference>
<feature type="domain" description="PKD/Chitinase" evidence="10">
    <location>
        <begin position="513"/>
        <end position="602"/>
    </location>
</feature>
<feature type="transmembrane region" description="Helical" evidence="9">
    <location>
        <begin position="1034"/>
        <end position="1059"/>
    </location>
</feature>
<evidence type="ECO:0000313" key="12">
    <source>
        <dbReference type="Proteomes" id="UP000287033"/>
    </source>
</evidence>
<proteinExistence type="predicted"/>
<evidence type="ECO:0000259" key="10">
    <source>
        <dbReference type="SMART" id="SM00089"/>
    </source>
</evidence>
<evidence type="ECO:0000256" key="5">
    <source>
        <dbReference type="ARBA" id="ARBA00022989"/>
    </source>
</evidence>
<dbReference type="STRING" id="137246.A0A401RF18"/>
<dbReference type="FunFam" id="2.60.40.10:FF:000257">
    <property type="entry name" value="Dyslexia-associated protein KIAA0319-like"/>
    <property type="match status" value="1"/>
</dbReference>
<dbReference type="PANTHER" id="PTHR46182:SF3">
    <property type="entry name" value="DYSLEXIA-ASSOCIATED PROTEIN KIAA0319-LIKE PROTEIN"/>
    <property type="match status" value="1"/>
</dbReference>
<dbReference type="CDD" id="cd00146">
    <property type="entry name" value="PKD"/>
    <property type="match status" value="4"/>
</dbReference>
<evidence type="ECO:0000256" key="8">
    <source>
        <dbReference type="SAM" id="MobiDB-lite"/>
    </source>
</evidence>
<evidence type="ECO:0000256" key="1">
    <source>
        <dbReference type="ARBA" id="ARBA00004236"/>
    </source>
</evidence>
<protein>
    <recommendedName>
        <fullName evidence="10">PKD/Chitinase domain-containing protein</fullName>
    </recommendedName>
</protein>
<dbReference type="FunFam" id="2.60.40.10:FF:000258">
    <property type="entry name" value="Dyslexia-associated protein KIAA0319 homolog"/>
    <property type="match status" value="1"/>
</dbReference>
<dbReference type="FunFam" id="2.60.40.10:FF:000319">
    <property type="entry name" value="Dyslexia-associated protein KIAA0319 homolog"/>
    <property type="match status" value="1"/>
</dbReference>
<keyword evidence="12" id="KW-1185">Reference proteome</keyword>
<dbReference type="OMA" id="AYVIPDE"/>
<evidence type="ECO:0000256" key="4">
    <source>
        <dbReference type="ARBA" id="ARBA00022737"/>
    </source>
</evidence>
<keyword evidence="5 9" id="KW-1133">Transmembrane helix</keyword>
<name>A0A401RF18_CHIPU</name>
<evidence type="ECO:0000313" key="11">
    <source>
        <dbReference type="EMBL" id="GCC16744.1"/>
    </source>
</evidence>
<feature type="compositionally biased region" description="Basic and acidic residues" evidence="8">
    <location>
        <begin position="274"/>
        <end position="291"/>
    </location>
</feature>
<comment type="caution">
    <text evidence="11">The sequence shown here is derived from an EMBL/GenBank/DDBJ whole genome shotgun (WGS) entry which is preliminary data.</text>
</comment>
<evidence type="ECO:0000256" key="6">
    <source>
        <dbReference type="ARBA" id="ARBA00023136"/>
    </source>
</evidence>
<evidence type="ECO:0000256" key="2">
    <source>
        <dbReference type="ARBA" id="ARBA00022475"/>
    </source>
</evidence>
<dbReference type="InterPro" id="IPR022409">
    <property type="entry name" value="PKD/Chitinase_dom"/>
</dbReference>
<dbReference type="FunFam" id="2.60.40.10:FF:000061">
    <property type="entry name" value="Dyslexia-associated protein KIAA0319 homolog"/>
    <property type="match status" value="2"/>
</dbReference>
<dbReference type="Proteomes" id="UP000287033">
    <property type="component" value="Unassembled WGS sequence"/>
</dbReference>
<dbReference type="InterPro" id="IPR029865">
    <property type="entry name" value="KIAA0319-like"/>
</dbReference>
<comment type="subcellular location">
    <subcellularLocation>
        <location evidence="1">Cell membrane</location>
    </subcellularLocation>
</comment>
<dbReference type="InterPro" id="IPR056502">
    <property type="entry name" value="KIAA0319-like_C"/>
</dbReference>
<dbReference type="Pfam" id="PF22352">
    <property type="entry name" value="K319L-like_PKD"/>
    <property type="match status" value="5"/>
</dbReference>
<feature type="region of interest" description="Disordered" evidence="8">
    <location>
        <begin position="238"/>
        <end position="311"/>
    </location>
</feature>
<organism evidence="11 12">
    <name type="scientific">Chiloscyllium punctatum</name>
    <name type="common">Brownbanded bambooshark</name>
    <name type="synonym">Hemiscyllium punctatum</name>
    <dbReference type="NCBI Taxonomy" id="137246"/>
    <lineage>
        <taxon>Eukaryota</taxon>
        <taxon>Metazoa</taxon>
        <taxon>Chordata</taxon>
        <taxon>Craniata</taxon>
        <taxon>Vertebrata</taxon>
        <taxon>Chondrichthyes</taxon>
        <taxon>Elasmobranchii</taxon>
        <taxon>Galeomorphii</taxon>
        <taxon>Galeoidea</taxon>
        <taxon>Orectolobiformes</taxon>
        <taxon>Hemiscylliidae</taxon>
        <taxon>Chiloscyllium</taxon>
    </lineage>
</organism>
<dbReference type="InterPro" id="IPR013783">
    <property type="entry name" value="Ig-like_fold"/>
</dbReference>
<keyword evidence="3 9" id="KW-0812">Transmembrane</keyword>